<dbReference type="CDD" id="cd00616">
    <property type="entry name" value="AHBA_syn"/>
    <property type="match status" value="1"/>
</dbReference>
<accession>A0ABW1X6R2</accession>
<proteinExistence type="inferred from homology"/>
<evidence type="ECO:0000256" key="1">
    <source>
        <dbReference type="ARBA" id="ARBA00022898"/>
    </source>
</evidence>
<keyword evidence="4" id="KW-0808">Transferase</keyword>
<keyword evidence="4" id="KW-0032">Aminotransferase</keyword>
<comment type="caution">
    <text evidence="4">The sequence shown here is derived from an EMBL/GenBank/DDBJ whole genome shotgun (WGS) entry which is preliminary data.</text>
</comment>
<dbReference type="PANTHER" id="PTHR30244:SF36">
    <property type="entry name" value="3-OXO-GLUCOSE-6-PHOSPHATE:GLUTAMATE AMINOTRANSFERASE"/>
    <property type="match status" value="1"/>
</dbReference>
<dbReference type="PIRSF" id="PIRSF000390">
    <property type="entry name" value="PLP_StrS"/>
    <property type="match status" value="1"/>
</dbReference>
<keyword evidence="1 3" id="KW-0663">Pyridoxal phosphate</keyword>
<dbReference type="Pfam" id="PF01041">
    <property type="entry name" value="DegT_DnrJ_EryC1"/>
    <property type="match status" value="1"/>
</dbReference>
<dbReference type="InterPro" id="IPR015424">
    <property type="entry name" value="PyrdxlP-dep_Trfase"/>
</dbReference>
<reference evidence="5" key="1">
    <citation type="journal article" date="2019" name="Int. J. Syst. Evol. Microbiol.">
        <title>The Global Catalogue of Microorganisms (GCM) 10K type strain sequencing project: providing services to taxonomists for standard genome sequencing and annotation.</title>
        <authorList>
            <consortium name="The Broad Institute Genomics Platform"/>
            <consortium name="The Broad Institute Genome Sequencing Center for Infectious Disease"/>
            <person name="Wu L."/>
            <person name="Ma J."/>
        </authorList>
    </citation>
    <scope>NUCLEOTIDE SEQUENCE [LARGE SCALE GENOMIC DNA]</scope>
    <source>
        <strain evidence="5">CCUG 47105</strain>
    </source>
</reference>
<protein>
    <submittedName>
        <fullName evidence="4">DegT/DnrJ/EryC1/StrS family aminotransferase</fullName>
    </submittedName>
</protein>
<dbReference type="RefSeq" id="WP_204807942.1">
    <property type="nucleotide sequence ID" value="NZ_BAAAIY010000003.1"/>
</dbReference>
<comment type="similarity">
    <text evidence="2 3">Belongs to the DegT/DnrJ/EryC1 family.</text>
</comment>
<keyword evidence="5" id="KW-1185">Reference proteome</keyword>
<dbReference type="PANTHER" id="PTHR30244">
    <property type="entry name" value="TRANSAMINASE"/>
    <property type="match status" value="1"/>
</dbReference>
<dbReference type="Gene3D" id="3.90.1150.10">
    <property type="entry name" value="Aspartate Aminotransferase, domain 1"/>
    <property type="match status" value="1"/>
</dbReference>
<dbReference type="InterPro" id="IPR000653">
    <property type="entry name" value="DegT/StrS_aminotransferase"/>
</dbReference>
<dbReference type="GO" id="GO:0008483">
    <property type="term" value="F:transaminase activity"/>
    <property type="evidence" value="ECO:0007669"/>
    <property type="project" value="UniProtKB-KW"/>
</dbReference>
<sequence>MDWIPFNDLSRAISAQREALDSTMAEVLDSGWLVHGPQHSAFEKELATYLAAPHAAGVANGTDALELALRAIMPAGRTRVVTAANCGGYTSTAARRGGYDVAYADIDAQTHVLTPTTLAPVLDETVGAVVVTHLYGHAVDVAAIRAICEPWGVMVVEDCAQALGAGLPGARSGSFGDAAAFSFYPTKNLGALGDGGAVVSRTAETDATIRRLRQYGWDRKYSTADDGGRNSRLDELQAAVLRMRLARLDDLTTRRREILRRYAQAASHRATVLGGLDESHAAHLAVVVTDDIEALRKHLTDQKIQSDVHYPIPDHRQPAVADDYLDTSLPTTEALASRILSVPLFPELREDEIERVCDALATF</sequence>
<dbReference type="Gene3D" id="3.40.640.10">
    <property type="entry name" value="Type I PLP-dependent aspartate aminotransferase-like (Major domain)"/>
    <property type="match status" value="1"/>
</dbReference>
<organism evidence="4 5">
    <name type="scientific">Oerskovia paurometabola</name>
    <dbReference type="NCBI Taxonomy" id="162170"/>
    <lineage>
        <taxon>Bacteria</taxon>
        <taxon>Bacillati</taxon>
        <taxon>Actinomycetota</taxon>
        <taxon>Actinomycetes</taxon>
        <taxon>Micrococcales</taxon>
        <taxon>Cellulomonadaceae</taxon>
        <taxon>Oerskovia</taxon>
    </lineage>
</organism>
<evidence type="ECO:0000313" key="4">
    <source>
        <dbReference type="EMBL" id="MFC6424145.1"/>
    </source>
</evidence>
<dbReference type="InterPro" id="IPR015421">
    <property type="entry name" value="PyrdxlP-dep_Trfase_major"/>
</dbReference>
<evidence type="ECO:0000313" key="5">
    <source>
        <dbReference type="Proteomes" id="UP001596305"/>
    </source>
</evidence>
<evidence type="ECO:0000256" key="2">
    <source>
        <dbReference type="ARBA" id="ARBA00037999"/>
    </source>
</evidence>
<dbReference type="EMBL" id="JBHSTM010000003">
    <property type="protein sequence ID" value="MFC6424145.1"/>
    <property type="molecule type" value="Genomic_DNA"/>
</dbReference>
<dbReference type="Proteomes" id="UP001596305">
    <property type="component" value="Unassembled WGS sequence"/>
</dbReference>
<dbReference type="InterPro" id="IPR015422">
    <property type="entry name" value="PyrdxlP-dep_Trfase_small"/>
</dbReference>
<dbReference type="SUPFAM" id="SSF53383">
    <property type="entry name" value="PLP-dependent transferases"/>
    <property type="match status" value="1"/>
</dbReference>
<gene>
    <name evidence="4" type="ORF">ACFP71_04860</name>
</gene>
<evidence type="ECO:0000256" key="3">
    <source>
        <dbReference type="RuleBase" id="RU004508"/>
    </source>
</evidence>
<name>A0ABW1X6R2_9CELL</name>